<dbReference type="Proteomes" id="UP000002747">
    <property type="component" value="Chromosome"/>
</dbReference>
<accession>B6VLQ1</accession>
<dbReference type="AlphaFoldDB" id="B6VLQ1"/>
<reference evidence="2" key="1">
    <citation type="journal article" date="2008" name="Proc. Natl. Acad. Sci. U.S.A.">
        <title>Rapid virulence annotation (RVA): identification of virulence factors using a bacterial genome library and multiple invertebrate hosts.</title>
        <authorList>
            <person name="Waterfield N.R."/>
            <person name="Sanchez-Contreras M."/>
            <person name="Eleftherianos I."/>
            <person name="Dowling A."/>
            <person name="Wilkinson P."/>
            <person name="Parkhill J."/>
            <person name="Thomson N."/>
            <person name="Reynolds S.E."/>
            <person name="Bode H.B."/>
            <person name="Dorus S."/>
            <person name="Ffrench-Constant R.H."/>
        </authorList>
    </citation>
    <scope>NUCLEOTIDE SEQUENCE</scope>
    <source>
        <strain evidence="2">ATCC 43949</strain>
    </source>
</reference>
<dbReference type="KEGG" id="pay:PAU_04108"/>
<proteinExistence type="predicted"/>
<gene>
    <name evidence="2" type="primary">ISPlu1B</name>
    <name evidence="1" type="ordered locus">PAU_04108</name>
    <name evidence="2" type="ORF">PA-RVA8-2958</name>
</gene>
<reference evidence="1 3" key="4">
    <citation type="journal article" date="2009" name="BMC Genomics">
        <title>Comparative genomics of the emerging human pathogen Photorhabdus asymbiotica with the insect pathogen Photorhabdus luminescens.</title>
        <authorList>
            <person name="Wilkinson P."/>
            <person name="Waterfield N.R."/>
            <person name="Crossman L."/>
            <person name="Corton C."/>
            <person name="Sanchez-Contreras M."/>
            <person name="Vlisidou I."/>
            <person name="Barron A."/>
            <person name="Bignell A."/>
            <person name="Clark L."/>
            <person name="Ormond D."/>
            <person name="Mayho M."/>
            <person name="Bason N."/>
            <person name="Smith F."/>
            <person name="Simmonds M."/>
            <person name="Churcher C."/>
            <person name="Harris D."/>
            <person name="Thompson N.R."/>
            <person name="Quail M."/>
            <person name="Parkhill J."/>
            <person name="ffrench-Constant R.H."/>
        </authorList>
    </citation>
    <scope>NUCLEOTIDE SEQUENCE [LARGE SCALE GENOMIC DNA]</scope>
    <source>
        <strain evidence="3">ATCC 43949 / 3105-77</strain>
        <strain evidence="1">ATCC43949</strain>
    </source>
</reference>
<organism evidence="2">
    <name type="scientific">Photorhabdus asymbiotica subsp. asymbiotica (strain ATCC 43949 / 3105-77)</name>
    <name type="common">Xenorhabdus luminescens (strain 2)</name>
    <dbReference type="NCBI Taxonomy" id="553480"/>
    <lineage>
        <taxon>Bacteria</taxon>
        <taxon>Pseudomonadati</taxon>
        <taxon>Pseudomonadota</taxon>
        <taxon>Gammaproteobacteria</taxon>
        <taxon>Enterobacterales</taxon>
        <taxon>Morganellaceae</taxon>
        <taxon>Photorhabdus</taxon>
    </lineage>
</organism>
<name>B6VLQ1_PHOAA</name>
<evidence type="ECO:0000313" key="3">
    <source>
        <dbReference type="Proteomes" id="UP000002747"/>
    </source>
</evidence>
<dbReference type="EMBL" id="FM211050">
    <property type="protein sequence ID" value="CAR67081.1"/>
    <property type="molecule type" value="Genomic_DNA"/>
</dbReference>
<reference evidence="2" key="3">
    <citation type="submission" date="2008-09" db="EMBL/GenBank/DDBJ databases">
        <authorList>
            <person name="Thomson N.R."/>
        </authorList>
    </citation>
    <scope>NUCLEOTIDE SEQUENCE</scope>
    <source>
        <strain evidence="2">ATCC 43949</strain>
    </source>
</reference>
<dbReference type="EMBL" id="FM162591">
    <property type="protein sequence ID" value="CAQ86196.1"/>
    <property type="molecule type" value="Genomic_DNA"/>
</dbReference>
<accession>C7BQG6</accession>
<evidence type="ECO:0000313" key="1">
    <source>
        <dbReference type="EMBL" id="CAQ86196.1"/>
    </source>
</evidence>
<evidence type="ECO:0000313" key="2">
    <source>
        <dbReference type="EMBL" id="CAR67081.1"/>
    </source>
</evidence>
<reference evidence="1" key="2">
    <citation type="submission" date="2008-05" db="EMBL/GenBank/DDBJ databases">
        <authorList>
            <person name="Crossman L.C."/>
        </authorList>
    </citation>
    <scope>NUCLEOTIDE SEQUENCE</scope>
    <source>
        <strain evidence="1">ATCC43949</strain>
    </source>
</reference>
<protein>
    <submittedName>
        <fullName evidence="1">Transposase, IS30 family</fullName>
    </submittedName>
</protein>
<sequence>MKRNQHVKEYCLKRWVFKRYFMKKTLKNNAIEKWIKWLIFQGLSSKKTPLIFLLFKLIAGFVR</sequence>